<dbReference type="InterPro" id="IPR005546">
    <property type="entry name" value="Autotransporte_beta"/>
</dbReference>
<dbReference type="InterPro" id="IPR011050">
    <property type="entry name" value="Pectin_lyase_fold/virulence"/>
</dbReference>
<dbReference type="InterPro" id="IPR013425">
    <property type="entry name" value="Autotrns_rpt"/>
</dbReference>
<feature type="signal peptide" evidence="2">
    <location>
        <begin position="1"/>
        <end position="20"/>
    </location>
</feature>
<dbReference type="InterPro" id="IPR006315">
    <property type="entry name" value="OM_autotransptr_brl_dom"/>
</dbReference>
<keyword evidence="1 2" id="KW-0732">Signal</keyword>
<accession>A0ABV6EW41</accession>
<comment type="caution">
    <text evidence="4">The sequence shown here is derived from an EMBL/GenBank/DDBJ whole genome shotgun (WGS) entry which is preliminary data.</text>
</comment>
<reference evidence="4 5" key="1">
    <citation type="submission" date="2024-09" db="EMBL/GenBank/DDBJ databases">
        <authorList>
            <person name="Sun Q."/>
            <person name="Mori K."/>
        </authorList>
    </citation>
    <scope>NUCLEOTIDE SEQUENCE [LARGE SCALE GENOMIC DNA]</scope>
    <source>
        <strain evidence="4 5">KCTC 23279</strain>
    </source>
</reference>
<evidence type="ECO:0000256" key="1">
    <source>
        <dbReference type="ARBA" id="ARBA00022729"/>
    </source>
</evidence>
<proteinExistence type="predicted"/>
<feature type="domain" description="Autotransporter" evidence="3">
    <location>
        <begin position="722"/>
        <end position="998"/>
    </location>
</feature>
<keyword evidence="5" id="KW-1185">Reference proteome</keyword>
<dbReference type="Proteomes" id="UP001589775">
    <property type="component" value="Unassembled WGS sequence"/>
</dbReference>
<dbReference type="EMBL" id="JBHLWM010000008">
    <property type="protein sequence ID" value="MFC0242444.1"/>
    <property type="molecule type" value="Genomic_DNA"/>
</dbReference>
<feature type="chain" id="PRO_5046555353" evidence="2">
    <location>
        <begin position="21"/>
        <end position="998"/>
    </location>
</feature>
<evidence type="ECO:0000313" key="4">
    <source>
        <dbReference type="EMBL" id="MFC0242444.1"/>
    </source>
</evidence>
<dbReference type="InterPro" id="IPR036709">
    <property type="entry name" value="Autotransporte_beta_dom_sf"/>
</dbReference>
<dbReference type="Pfam" id="PF03797">
    <property type="entry name" value="Autotransporter"/>
    <property type="match status" value="1"/>
</dbReference>
<evidence type="ECO:0000259" key="3">
    <source>
        <dbReference type="PROSITE" id="PS51208"/>
    </source>
</evidence>
<organism evidence="4 5">
    <name type="scientific">Rhodopseudomonas telluris</name>
    <dbReference type="NCBI Taxonomy" id="644215"/>
    <lineage>
        <taxon>Bacteria</taxon>
        <taxon>Pseudomonadati</taxon>
        <taxon>Pseudomonadota</taxon>
        <taxon>Alphaproteobacteria</taxon>
        <taxon>Hyphomicrobiales</taxon>
        <taxon>Nitrobacteraceae</taxon>
        <taxon>Rhodopseudomonas</taxon>
    </lineage>
</organism>
<evidence type="ECO:0000256" key="2">
    <source>
        <dbReference type="SAM" id="SignalP"/>
    </source>
</evidence>
<gene>
    <name evidence="4" type="ORF">ACFFJ6_18275</name>
</gene>
<dbReference type="RefSeq" id="WP_378390426.1">
    <property type="nucleotide sequence ID" value="NZ_JBHLWM010000008.1"/>
</dbReference>
<protein>
    <submittedName>
        <fullName evidence="4">Autotransporter domain-containing protein</fullName>
    </submittedName>
</protein>
<dbReference type="Gene3D" id="2.40.128.130">
    <property type="entry name" value="Autotransporter beta-domain"/>
    <property type="match status" value="1"/>
</dbReference>
<dbReference type="PROSITE" id="PS51208">
    <property type="entry name" value="AUTOTRANSPORTER"/>
    <property type="match status" value="1"/>
</dbReference>
<sequence length="998" mass="100204">MTTALSQLLIGAVSGTAAQAGCSATGNVVMVSCNRLLVSAAPVKGTSSITIDSVKSLGIDLYPSIFSTAPLDVTVNIVGKTDVYRPLYPAFAWATARANADLSVIIGPEVTLRSDQLFAAVWLRNEVSGNLSVNNAGTVIANGVEQDGISLTTHIGNVSLTNSGKVTAARGRGLYADGNYAGTDPSTVSIVNSGEVTSQLAGARAINYNGLASIDNSGTVESKYRQGLVAWSNNGPATITNSGTVTAKDDSAIVAWTETGDVSIVNSGTAISRDNASHADLGSGHYGLYTNVGTSGQTTIENQLGGVVEAAQVGILATSASGGITITQAGSVTAAQGIVASTGNGVVSVTNSGTITATGTGASLDGTTNSLVNSGTITTSSATEAAIVTGNGNSTITNSGTIANTGGGAAIQFGSGTNRLILNAADPNIQGVVQAGTGDNTLVLNATSAASLAMLSFGATGQFHDFDFIEKSGSSTLTLSGNGSGFTGTMLVKDGKLIVNSDSGTSAVTVYSGASLSGSGTVGTIDMQSGSTISPGNSPGTLTVAGNYHQASGATYLAELVPGSTVSDKIAVTGTATIDNGAILNVTRYGAGAYLPDVRYTVLSATGGVSGSYTLTGDTYVSAFYALMATYDPTHVYVDAVQIRAFADAAATANQRAAANGLQSVPIGNGLRSAVSALTSDSAARTAFDQVSGEAYASAKTALLDDSRFVREATTQQVQSARRGPDTSVWTRGYGSWATADGNGNATGVRRTTGGVLFGADGDVFDTLRLGLVGGYGYTSVNLDGGRGSVSGDTYSIGAYGGSDLNGITLSFGANHAWHTLTSSRNVVLSGFADRLVADYNARTTQVYGDVGYNIELGRAALQPFAGFAYVNLATSGFTEKGGAAALTSASDTIDAAFTTLGLRAKGGFDVGSTALTANGMVGWRHTLNHVIPTATNAFAGGGAFTVWGVPLAQDVAVFEAGLGTALTPTAAISVNYSGQVGTGVSDQGVRANLRVTF</sequence>
<dbReference type="SMART" id="SM00869">
    <property type="entry name" value="Autotransporter"/>
    <property type="match status" value="1"/>
</dbReference>
<dbReference type="NCBIfam" id="TIGR01414">
    <property type="entry name" value="autotrans_barl"/>
    <property type="match status" value="1"/>
</dbReference>
<dbReference type="NCBIfam" id="TIGR02601">
    <property type="entry name" value="autotrns_rpt"/>
    <property type="match status" value="1"/>
</dbReference>
<dbReference type="SUPFAM" id="SSF103515">
    <property type="entry name" value="Autotransporter"/>
    <property type="match status" value="1"/>
</dbReference>
<name>A0ABV6EW41_9BRAD</name>
<evidence type="ECO:0000313" key="5">
    <source>
        <dbReference type="Proteomes" id="UP001589775"/>
    </source>
</evidence>
<dbReference type="SUPFAM" id="SSF51126">
    <property type="entry name" value="Pectin lyase-like"/>
    <property type="match status" value="1"/>
</dbReference>